<dbReference type="SMART" id="SM00855">
    <property type="entry name" value="PGAM"/>
    <property type="match status" value="1"/>
</dbReference>
<dbReference type="InterPro" id="IPR051021">
    <property type="entry name" value="Mito_Ser/Thr_phosphatase"/>
</dbReference>
<dbReference type="PANTHER" id="PTHR20935:SF1">
    <property type="entry name" value="SLL1549 PROTEIN"/>
    <property type="match status" value="1"/>
</dbReference>
<dbReference type="RefSeq" id="WP_344084454.1">
    <property type="nucleotide sequence ID" value="NZ_BAAAPO010000032.1"/>
</dbReference>
<dbReference type="PANTHER" id="PTHR20935">
    <property type="entry name" value="PHOSPHOGLYCERATE MUTASE-RELATED"/>
    <property type="match status" value="1"/>
</dbReference>
<comment type="caution">
    <text evidence="2">The sequence shown here is derived from an EMBL/GenBank/DDBJ whole genome shotgun (WGS) entry which is preliminary data.</text>
</comment>
<dbReference type="Gene3D" id="3.40.50.1240">
    <property type="entry name" value="Phosphoglycerate mutase-like"/>
    <property type="match status" value="1"/>
</dbReference>
<dbReference type="InterPro" id="IPR029033">
    <property type="entry name" value="His_PPase_superfam"/>
</dbReference>
<dbReference type="InterPro" id="IPR013078">
    <property type="entry name" value="His_Pase_superF_clade-1"/>
</dbReference>
<proteinExistence type="predicted"/>
<dbReference type="SUPFAM" id="SSF53254">
    <property type="entry name" value="Phosphoglycerate mutase-like"/>
    <property type="match status" value="1"/>
</dbReference>
<sequence>MTSAAMDRKLVLVRHAAAAARHPEGDHERELTEEGISQARTAGGWLSGHELGVDQVLCSSAERARQTAEGLWDGGCCEADVHYDQRIYNADHNALLGVVREADEDASVVMMIGHAPGIPALASLLADGEGSRRAHEALAAGFPTGGLAVLSFSGYWRDLAAGVASLDRFHTP</sequence>
<evidence type="ECO:0000313" key="3">
    <source>
        <dbReference type="Proteomes" id="UP001499938"/>
    </source>
</evidence>
<keyword evidence="1" id="KW-0378">Hydrolase</keyword>
<evidence type="ECO:0000313" key="2">
    <source>
        <dbReference type="EMBL" id="GAA1795830.1"/>
    </source>
</evidence>
<dbReference type="CDD" id="cd07067">
    <property type="entry name" value="HP_PGM_like"/>
    <property type="match status" value="1"/>
</dbReference>
<protein>
    <submittedName>
        <fullName evidence="2">Histidine phosphatase family protein</fullName>
    </submittedName>
</protein>
<keyword evidence="3" id="KW-1185">Reference proteome</keyword>
<dbReference type="EMBL" id="BAAAPO010000032">
    <property type="protein sequence ID" value="GAA1795830.1"/>
    <property type="molecule type" value="Genomic_DNA"/>
</dbReference>
<gene>
    <name evidence="2" type="ORF">GCM10009811_20190</name>
</gene>
<dbReference type="Proteomes" id="UP001499938">
    <property type="component" value="Unassembled WGS sequence"/>
</dbReference>
<dbReference type="Pfam" id="PF00300">
    <property type="entry name" value="His_Phos_1"/>
    <property type="match status" value="1"/>
</dbReference>
<reference evidence="2 3" key="1">
    <citation type="journal article" date="2019" name="Int. J. Syst. Evol. Microbiol.">
        <title>The Global Catalogue of Microorganisms (GCM) 10K type strain sequencing project: providing services to taxonomists for standard genome sequencing and annotation.</title>
        <authorList>
            <consortium name="The Broad Institute Genomics Platform"/>
            <consortium name="The Broad Institute Genome Sequencing Center for Infectious Disease"/>
            <person name="Wu L."/>
            <person name="Ma J."/>
        </authorList>
    </citation>
    <scope>NUCLEOTIDE SEQUENCE [LARGE SCALE GENOMIC DNA]</scope>
    <source>
        <strain evidence="2 3">JCM 15592</strain>
    </source>
</reference>
<evidence type="ECO:0000256" key="1">
    <source>
        <dbReference type="ARBA" id="ARBA00022801"/>
    </source>
</evidence>
<name>A0ABN2LPT8_9MICO</name>
<organism evidence="2 3">
    <name type="scientific">Nostocoides veronense</name>
    <dbReference type="NCBI Taxonomy" id="330836"/>
    <lineage>
        <taxon>Bacteria</taxon>
        <taxon>Bacillati</taxon>
        <taxon>Actinomycetota</taxon>
        <taxon>Actinomycetes</taxon>
        <taxon>Micrococcales</taxon>
        <taxon>Intrasporangiaceae</taxon>
        <taxon>Nostocoides</taxon>
    </lineage>
</organism>
<accession>A0ABN2LPT8</accession>